<dbReference type="CDD" id="cd06567">
    <property type="entry name" value="Peptidase_S41"/>
    <property type="match status" value="1"/>
</dbReference>
<keyword evidence="1" id="KW-0472">Membrane</keyword>
<dbReference type="GO" id="GO:0008236">
    <property type="term" value="F:serine-type peptidase activity"/>
    <property type="evidence" value="ECO:0007669"/>
    <property type="project" value="InterPro"/>
</dbReference>
<evidence type="ECO:0000313" key="4">
    <source>
        <dbReference type="Proteomes" id="UP000177273"/>
    </source>
</evidence>
<dbReference type="Gene3D" id="3.90.226.10">
    <property type="entry name" value="2-enoyl-CoA Hydratase, Chain A, domain 1"/>
    <property type="match status" value="1"/>
</dbReference>
<dbReference type="OrthoDB" id="7314861at2"/>
<evidence type="ECO:0000259" key="2">
    <source>
        <dbReference type="SMART" id="SM00245"/>
    </source>
</evidence>
<keyword evidence="4" id="KW-1185">Reference proteome</keyword>
<gene>
    <name evidence="3" type="ORF">BG262_04855</name>
</gene>
<dbReference type="SMART" id="SM00245">
    <property type="entry name" value="TSPc"/>
    <property type="match status" value="1"/>
</dbReference>
<name>A0A9Q5JFG4_9LACT</name>
<dbReference type="AlphaFoldDB" id="A0A9Q5JFG4"/>
<dbReference type="GO" id="GO:0006508">
    <property type="term" value="P:proteolysis"/>
    <property type="evidence" value="ECO:0007669"/>
    <property type="project" value="InterPro"/>
</dbReference>
<accession>A0A9Q5JFG4</accession>
<dbReference type="EMBL" id="MKIQ01000028">
    <property type="protein sequence ID" value="OFI46348.1"/>
    <property type="molecule type" value="Genomic_DNA"/>
</dbReference>
<proteinExistence type="predicted"/>
<keyword evidence="1" id="KW-1133">Transmembrane helix</keyword>
<dbReference type="InterPro" id="IPR005151">
    <property type="entry name" value="Tail-specific_protease"/>
</dbReference>
<reference evidence="4" key="1">
    <citation type="submission" date="2016-09" db="EMBL/GenBank/DDBJ databases">
        <title>Draft genome sequence of a novel species of the family Streptococcaceae isolated from flowers.</title>
        <authorList>
            <person name="Chuah L.-O."/>
            <person name="Yap K.-P."/>
            <person name="Thong K.L."/>
            <person name="Liong M.T."/>
            <person name="Ahmad R."/>
            <person name="Rusul G."/>
        </authorList>
    </citation>
    <scope>NUCLEOTIDE SEQUENCE [LARGE SCALE GENOMIC DNA]</scope>
    <source>
        <strain evidence="4">HibF3</strain>
    </source>
</reference>
<feature type="transmembrane region" description="Helical" evidence="1">
    <location>
        <begin position="7"/>
        <end position="26"/>
    </location>
</feature>
<dbReference type="InterPro" id="IPR029045">
    <property type="entry name" value="ClpP/crotonase-like_dom_sf"/>
</dbReference>
<comment type="caution">
    <text evidence="3">The sequence shown here is derived from an EMBL/GenBank/DDBJ whole genome shotgun (WGS) entry which is preliminary data.</text>
</comment>
<organism evidence="3 4">
    <name type="scientific">Floricoccus penangensis</name>
    <dbReference type="NCBI Taxonomy" id="1859475"/>
    <lineage>
        <taxon>Bacteria</taxon>
        <taxon>Bacillati</taxon>
        <taxon>Bacillota</taxon>
        <taxon>Bacilli</taxon>
        <taxon>Lactobacillales</taxon>
        <taxon>Streptococcaceae</taxon>
        <taxon>Floricoccus</taxon>
    </lineage>
</organism>
<dbReference type="RefSeq" id="WP_070788285.1">
    <property type="nucleotide sequence ID" value="NZ_MKIQ01000028.1"/>
</dbReference>
<feature type="domain" description="Tail specific protease" evidence="2">
    <location>
        <begin position="80"/>
        <end position="300"/>
    </location>
</feature>
<evidence type="ECO:0000313" key="3">
    <source>
        <dbReference type="EMBL" id="OFI46348.1"/>
    </source>
</evidence>
<evidence type="ECO:0000256" key="1">
    <source>
        <dbReference type="SAM" id="Phobius"/>
    </source>
</evidence>
<dbReference type="Pfam" id="PF03572">
    <property type="entry name" value="Peptidase_S41"/>
    <property type="match status" value="1"/>
</dbReference>
<dbReference type="PANTHER" id="PTHR32060:SF30">
    <property type="entry name" value="CARBOXY-TERMINAL PROCESSING PROTEASE CTPA"/>
    <property type="match status" value="1"/>
</dbReference>
<dbReference type="SUPFAM" id="SSF52096">
    <property type="entry name" value="ClpP/crotonase"/>
    <property type="match status" value="1"/>
</dbReference>
<sequence length="313" mass="35009">MKKLKKLLITLTVSMTALFGILYLFGPKFNLYLSPPSPEKYGKIALNNMDDGLFAEGNRWKEAKEIAKKELKGVKSYDDTQPILEKAIKVAGGKHSFFDTTTGLESSKVTLPTSKTENNTLIITIPEFISPDKKEQAKYSNIIREAIENNEYNSVILDFRNNTGGNMWPMIDGLSPLLPNKKLLSFISRKGAEENLTLSKNSIINGKEVQKISESKKIVDKPIAILINDHTASSGEIVSLCFKSLKNVKYYGGDSAAYTTSNMQYCLYGGRFMFLTTQKIKDDTGHIYENTPIEPDVRTNDALNEALKELNKI</sequence>
<dbReference type="Proteomes" id="UP000177273">
    <property type="component" value="Unassembled WGS sequence"/>
</dbReference>
<dbReference type="GO" id="GO:0030288">
    <property type="term" value="C:outer membrane-bounded periplasmic space"/>
    <property type="evidence" value="ECO:0007669"/>
    <property type="project" value="TreeGrafter"/>
</dbReference>
<dbReference type="PANTHER" id="PTHR32060">
    <property type="entry name" value="TAIL-SPECIFIC PROTEASE"/>
    <property type="match status" value="1"/>
</dbReference>
<dbReference type="GO" id="GO:0007165">
    <property type="term" value="P:signal transduction"/>
    <property type="evidence" value="ECO:0007669"/>
    <property type="project" value="TreeGrafter"/>
</dbReference>
<protein>
    <recommendedName>
        <fullName evidence="2">Tail specific protease domain-containing protein</fullName>
    </recommendedName>
</protein>
<keyword evidence="1" id="KW-0812">Transmembrane</keyword>
<dbReference type="GO" id="GO:0004175">
    <property type="term" value="F:endopeptidase activity"/>
    <property type="evidence" value="ECO:0007669"/>
    <property type="project" value="TreeGrafter"/>
</dbReference>